<dbReference type="InterPro" id="IPR013005">
    <property type="entry name" value="Ribosomal_uL4-like"/>
</dbReference>
<dbReference type="InterPro" id="IPR023574">
    <property type="entry name" value="Ribosomal_uL4_dom_sf"/>
</dbReference>
<dbReference type="SUPFAM" id="SSF52166">
    <property type="entry name" value="Ribosomal protein L4"/>
    <property type="match status" value="1"/>
</dbReference>
<sequence>MAVYQIPVLSSLGKRELAADLPQEVNPHLLWEVVRWQLAKRRRGTASTKTRGEVAYSSRKIYPQKHTGRARHGDIGAPIFVGGGTVFGPKPRDYSYTLPKKVRRAGLAMAVADRAKEGKLLLVEDFAGVNGKTKEFLAWAKAAGLDGSESVLLVAESELVRRAARNLPWVVTLAPQGLNVYDILRTERLVMDLKAWETFQERLGGKE</sequence>
<comment type="similarity">
    <text evidence="1 5">Belongs to the universal ribosomal protein uL4 family.</text>
</comment>
<dbReference type="PANTHER" id="PTHR10746">
    <property type="entry name" value="50S RIBOSOMAL PROTEIN L4"/>
    <property type="match status" value="1"/>
</dbReference>
<evidence type="ECO:0000256" key="5">
    <source>
        <dbReference type="HAMAP-Rule" id="MF_01328"/>
    </source>
</evidence>
<dbReference type="Pfam" id="PF00573">
    <property type="entry name" value="Ribosomal_L4"/>
    <property type="match status" value="1"/>
</dbReference>
<keyword evidence="3 5" id="KW-0687">Ribonucleoprotein</keyword>
<evidence type="ECO:0000256" key="3">
    <source>
        <dbReference type="ARBA" id="ARBA00023274"/>
    </source>
</evidence>
<evidence type="ECO:0000256" key="2">
    <source>
        <dbReference type="ARBA" id="ARBA00022980"/>
    </source>
</evidence>
<reference evidence="7" key="1">
    <citation type="submission" date="2016-10" db="EMBL/GenBank/DDBJ databases">
        <authorList>
            <person name="Varghese N."/>
            <person name="Submissions S."/>
        </authorList>
    </citation>
    <scope>NUCLEOTIDE SEQUENCE [LARGE SCALE GENOMIC DNA]</scope>
    <source>
        <strain evidence="7">CGMCC 1.6992</strain>
    </source>
</reference>
<organism evidence="6 7">
    <name type="scientific">Thermus arciformis</name>
    <dbReference type="NCBI Taxonomy" id="482827"/>
    <lineage>
        <taxon>Bacteria</taxon>
        <taxon>Thermotogati</taxon>
        <taxon>Deinococcota</taxon>
        <taxon>Deinococci</taxon>
        <taxon>Thermales</taxon>
        <taxon>Thermaceae</taxon>
        <taxon>Thermus</taxon>
    </lineage>
</organism>
<dbReference type="GO" id="GO:0003735">
    <property type="term" value="F:structural constituent of ribosome"/>
    <property type="evidence" value="ECO:0007669"/>
    <property type="project" value="InterPro"/>
</dbReference>
<dbReference type="GO" id="GO:1990904">
    <property type="term" value="C:ribonucleoprotein complex"/>
    <property type="evidence" value="ECO:0007669"/>
    <property type="project" value="UniProtKB-KW"/>
</dbReference>
<dbReference type="EMBL" id="FNBC01000001">
    <property type="protein sequence ID" value="SDE37925.1"/>
    <property type="molecule type" value="Genomic_DNA"/>
</dbReference>
<dbReference type="GO" id="GO:0006412">
    <property type="term" value="P:translation"/>
    <property type="evidence" value="ECO:0007669"/>
    <property type="project" value="UniProtKB-UniRule"/>
</dbReference>
<dbReference type="GO" id="GO:0019843">
    <property type="term" value="F:rRNA binding"/>
    <property type="evidence" value="ECO:0007669"/>
    <property type="project" value="UniProtKB-UniRule"/>
</dbReference>
<evidence type="ECO:0000313" key="7">
    <source>
        <dbReference type="Proteomes" id="UP000199446"/>
    </source>
</evidence>
<dbReference type="HAMAP" id="MF_01328_B">
    <property type="entry name" value="Ribosomal_uL4_B"/>
    <property type="match status" value="1"/>
</dbReference>
<protein>
    <recommendedName>
        <fullName evidence="4 5">Large ribosomal subunit protein uL4</fullName>
    </recommendedName>
</protein>
<gene>
    <name evidence="5" type="primary">rplD</name>
    <name evidence="6" type="ORF">SAMN04488243_1014</name>
</gene>
<dbReference type="InterPro" id="IPR002136">
    <property type="entry name" value="Ribosomal_uL4"/>
</dbReference>
<dbReference type="Proteomes" id="UP000199446">
    <property type="component" value="Unassembled WGS sequence"/>
</dbReference>
<evidence type="ECO:0000313" key="6">
    <source>
        <dbReference type="EMBL" id="SDE37925.1"/>
    </source>
</evidence>
<accession>A0A1G7CHM4</accession>
<comment type="subunit">
    <text evidence="5">Part of the 50S ribosomal subunit.</text>
</comment>
<comment type="function">
    <text evidence="5">Forms part of the polypeptide exit tunnel.</text>
</comment>
<dbReference type="STRING" id="482827.SAMN04488243_1014"/>
<dbReference type="Gene3D" id="3.40.1370.10">
    <property type="match status" value="1"/>
</dbReference>
<dbReference type="RefSeq" id="WP_241374107.1">
    <property type="nucleotide sequence ID" value="NZ_FNBC01000001.1"/>
</dbReference>
<keyword evidence="5" id="KW-0694">RNA-binding</keyword>
<keyword evidence="5" id="KW-0699">rRNA-binding</keyword>
<dbReference type="NCBIfam" id="TIGR03953">
    <property type="entry name" value="rplD_bact"/>
    <property type="match status" value="1"/>
</dbReference>
<evidence type="ECO:0000256" key="1">
    <source>
        <dbReference type="ARBA" id="ARBA00010528"/>
    </source>
</evidence>
<proteinExistence type="inferred from homology"/>
<evidence type="ECO:0000256" key="4">
    <source>
        <dbReference type="ARBA" id="ARBA00035244"/>
    </source>
</evidence>
<name>A0A1G7CHM4_9DEIN</name>
<comment type="function">
    <text evidence="5">One of the primary rRNA binding proteins, this protein initially binds near the 5'-end of the 23S rRNA. It is important during the early stages of 50S assembly. It makes multiple contacts with different domains of the 23S rRNA in the assembled 50S subunit and ribosome.</text>
</comment>
<dbReference type="AlphaFoldDB" id="A0A1G7CHM4"/>
<dbReference type="GO" id="GO:0005840">
    <property type="term" value="C:ribosome"/>
    <property type="evidence" value="ECO:0007669"/>
    <property type="project" value="UniProtKB-KW"/>
</dbReference>
<keyword evidence="2 5" id="KW-0689">Ribosomal protein</keyword>
<dbReference type="PANTHER" id="PTHR10746:SF6">
    <property type="entry name" value="LARGE RIBOSOMAL SUBUNIT PROTEIN UL4M"/>
    <property type="match status" value="1"/>
</dbReference>
<keyword evidence="7" id="KW-1185">Reference proteome</keyword>